<feature type="transmembrane region" description="Helical" evidence="2">
    <location>
        <begin position="21"/>
        <end position="42"/>
    </location>
</feature>
<comment type="caution">
    <text evidence="4">The sequence shown here is derived from an EMBL/GenBank/DDBJ whole genome shotgun (WGS) entry which is preliminary data.</text>
</comment>
<evidence type="ECO:0000313" key="5">
    <source>
        <dbReference type="Proteomes" id="UP001338137"/>
    </source>
</evidence>
<dbReference type="InterPro" id="IPR057169">
    <property type="entry name" value="DUF7847"/>
</dbReference>
<keyword evidence="5" id="KW-1185">Reference proteome</keyword>
<organism evidence="4 5">
    <name type="scientific">Paenibacillus alba</name>
    <dbReference type="NCBI Taxonomy" id="1197127"/>
    <lineage>
        <taxon>Bacteria</taxon>
        <taxon>Bacillati</taxon>
        <taxon>Bacillota</taxon>
        <taxon>Bacilli</taxon>
        <taxon>Bacillales</taxon>
        <taxon>Paenibacillaceae</taxon>
        <taxon>Paenibacillus</taxon>
    </lineage>
</organism>
<evidence type="ECO:0000256" key="1">
    <source>
        <dbReference type="SAM" id="MobiDB-lite"/>
    </source>
</evidence>
<evidence type="ECO:0000259" key="3">
    <source>
        <dbReference type="Pfam" id="PF25231"/>
    </source>
</evidence>
<gene>
    <name evidence="4" type="ORF">P4I72_35545</name>
</gene>
<evidence type="ECO:0000313" key="4">
    <source>
        <dbReference type="EMBL" id="MEC0232430.1"/>
    </source>
</evidence>
<feature type="transmembrane region" description="Helical" evidence="2">
    <location>
        <begin position="196"/>
        <end position="217"/>
    </location>
</feature>
<feature type="transmembrane region" description="Helical" evidence="2">
    <location>
        <begin position="90"/>
        <end position="110"/>
    </location>
</feature>
<dbReference type="Proteomes" id="UP001338137">
    <property type="component" value="Unassembled WGS sequence"/>
</dbReference>
<feature type="transmembrane region" description="Helical" evidence="2">
    <location>
        <begin position="277"/>
        <end position="298"/>
    </location>
</feature>
<dbReference type="Pfam" id="PF25231">
    <property type="entry name" value="DUF7847"/>
    <property type="match status" value="1"/>
</dbReference>
<keyword evidence="2" id="KW-0472">Membrane</keyword>
<dbReference type="EMBL" id="JARLKY010000125">
    <property type="protein sequence ID" value="MEC0232430.1"/>
    <property type="molecule type" value="Genomic_DNA"/>
</dbReference>
<feature type="transmembrane region" description="Helical" evidence="2">
    <location>
        <begin position="246"/>
        <end position="271"/>
    </location>
</feature>
<feature type="region of interest" description="Disordered" evidence="1">
    <location>
        <begin position="327"/>
        <end position="353"/>
    </location>
</feature>
<protein>
    <recommendedName>
        <fullName evidence="3">DUF7847 domain-containing protein</fullName>
    </recommendedName>
</protein>
<feature type="domain" description="DUF7847" evidence="3">
    <location>
        <begin position="89"/>
        <end position="294"/>
    </location>
</feature>
<reference evidence="4 5" key="1">
    <citation type="submission" date="2023-03" db="EMBL/GenBank/DDBJ databases">
        <title>Bacillus Genome Sequencing.</title>
        <authorList>
            <person name="Dunlap C."/>
        </authorList>
    </citation>
    <scope>NUCLEOTIDE SEQUENCE [LARGE SCALE GENOMIC DNA]</scope>
    <source>
        <strain evidence="4 5">BD-533</strain>
    </source>
</reference>
<keyword evidence="2" id="KW-0812">Transmembrane</keyword>
<name>A0ABU6GDZ3_9BACL</name>
<sequence>MQSTPLRPMGIGRILDRSFQLYRKHFVALTLIMLILFGPFYLLQHLLMYQETASSSASILDQIRSGKSLEDMFGAGSYLQSNPAAQDPEFIWRTLLVMLVLVPVMLLGLFPASMASVVHLVKANLLGEETPKVGQLLKKSFRRFWPLAGSTFLDGLIMFGLYIGLAIVIVIFVIVFSLGGSFSNAIGGAGGGGMVLTILFFILLALGSLFAFAYFFIRWSYYLPFVALEEESIGLGRSWKLTRSSFWRLLGMYVVLTLILYLFLAVIQLIIAAVFDLGLWAQLLQSLISILVMPLWYLPYAVSFFDLKVRNEGFGLEAMIEHTISSSPYDKSEELEPFDPFDDPQPINLDKKE</sequence>
<feature type="transmembrane region" description="Helical" evidence="2">
    <location>
        <begin position="152"/>
        <end position="176"/>
    </location>
</feature>
<feature type="compositionally biased region" description="Acidic residues" evidence="1">
    <location>
        <begin position="333"/>
        <end position="342"/>
    </location>
</feature>
<accession>A0ABU6GDZ3</accession>
<keyword evidence="2" id="KW-1133">Transmembrane helix</keyword>
<proteinExistence type="predicted"/>
<evidence type="ECO:0000256" key="2">
    <source>
        <dbReference type="SAM" id="Phobius"/>
    </source>
</evidence>
<dbReference type="RefSeq" id="WP_326076616.1">
    <property type="nucleotide sequence ID" value="NZ_JARLKY010000125.1"/>
</dbReference>